<evidence type="ECO:0000313" key="2">
    <source>
        <dbReference type="Proteomes" id="UP000828251"/>
    </source>
</evidence>
<protein>
    <submittedName>
        <fullName evidence="1">Uncharacterized protein</fullName>
    </submittedName>
</protein>
<name>A0A9D4A6Z5_9ROSI</name>
<dbReference type="Proteomes" id="UP000828251">
    <property type="component" value="Unassembled WGS sequence"/>
</dbReference>
<sequence length="101" mass="11556">MSDGDGYFKKNEEWEQPIQSSFTMSSMAGKGCRRALIRVHLANQDPGKQKSRVNELHAIIIKQKTVQDVEVMQNSIRHDAKFAAMNDNRGIKRSSENFSMR</sequence>
<accession>A0A9D4A6Z5</accession>
<dbReference type="AlphaFoldDB" id="A0A9D4A6Z5"/>
<comment type="caution">
    <text evidence="1">The sequence shown here is derived from an EMBL/GenBank/DDBJ whole genome shotgun (WGS) entry which is preliminary data.</text>
</comment>
<proteinExistence type="predicted"/>
<keyword evidence="2" id="KW-1185">Reference proteome</keyword>
<gene>
    <name evidence="1" type="ORF">J1N35_018332</name>
</gene>
<dbReference type="OrthoDB" id="752362at2759"/>
<reference evidence="1 2" key="1">
    <citation type="journal article" date="2021" name="Plant Biotechnol. J.">
        <title>Multi-omics assisted identification of the key and species-specific regulatory components of drought-tolerant mechanisms in Gossypium stocksii.</title>
        <authorList>
            <person name="Yu D."/>
            <person name="Ke L."/>
            <person name="Zhang D."/>
            <person name="Wu Y."/>
            <person name="Sun Y."/>
            <person name="Mei J."/>
            <person name="Sun J."/>
            <person name="Sun Y."/>
        </authorList>
    </citation>
    <scope>NUCLEOTIDE SEQUENCE [LARGE SCALE GENOMIC DNA]</scope>
    <source>
        <strain evidence="2">cv. E1</strain>
        <tissue evidence="1">Leaf</tissue>
    </source>
</reference>
<dbReference type="EMBL" id="JAIQCV010000006">
    <property type="protein sequence ID" value="KAH1091075.1"/>
    <property type="molecule type" value="Genomic_DNA"/>
</dbReference>
<organism evidence="1 2">
    <name type="scientific">Gossypium stocksii</name>
    <dbReference type="NCBI Taxonomy" id="47602"/>
    <lineage>
        <taxon>Eukaryota</taxon>
        <taxon>Viridiplantae</taxon>
        <taxon>Streptophyta</taxon>
        <taxon>Embryophyta</taxon>
        <taxon>Tracheophyta</taxon>
        <taxon>Spermatophyta</taxon>
        <taxon>Magnoliopsida</taxon>
        <taxon>eudicotyledons</taxon>
        <taxon>Gunneridae</taxon>
        <taxon>Pentapetalae</taxon>
        <taxon>rosids</taxon>
        <taxon>malvids</taxon>
        <taxon>Malvales</taxon>
        <taxon>Malvaceae</taxon>
        <taxon>Malvoideae</taxon>
        <taxon>Gossypium</taxon>
    </lineage>
</organism>
<evidence type="ECO:0000313" key="1">
    <source>
        <dbReference type="EMBL" id="KAH1091075.1"/>
    </source>
</evidence>